<keyword evidence="1" id="KW-1133">Transmembrane helix</keyword>
<evidence type="ECO:0000256" key="1">
    <source>
        <dbReference type="SAM" id="Phobius"/>
    </source>
</evidence>
<evidence type="ECO:0000313" key="2">
    <source>
        <dbReference type="EMBL" id="PYE48991.1"/>
    </source>
</evidence>
<proteinExistence type="predicted"/>
<gene>
    <name evidence="2" type="ORF">DES52_1258</name>
</gene>
<sequence>MTDVTGLPAVARPLEAEANRTFEWFVRPAPVTRLLFAVTIVLTALNLIAQVAVFFLPDFMLRDWFVYRFDVNREANIPTAFSGVLLLLATVLLGVIAHLKRRSRDAFALHWRVLTFVMGYLFLDEVAQLHDSLSEPLVRVSHLGGVLKYAWVVPYALLVVGLLLGLWRFLAHLPPRTLRAFLVAGGIYVMGALGLEVVEAWVNAVAGRVTFAEMMVVSVEELLEMSGVVLFIGALIHYLNVTDLTLKFRADPLRTRRP</sequence>
<keyword evidence="1" id="KW-0812">Transmembrane</keyword>
<reference evidence="2 3" key="1">
    <citation type="submission" date="2018-06" db="EMBL/GenBank/DDBJ databases">
        <title>Genomic Encyclopedia of Type Strains, Phase IV (KMG-IV): sequencing the most valuable type-strain genomes for metagenomic binning, comparative biology and taxonomic classification.</title>
        <authorList>
            <person name="Goeker M."/>
        </authorList>
    </citation>
    <scope>NUCLEOTIDE SEQUENCE [LARGE SCALE GENOMIC DNA]</scope>
    <source>
        <strain evidence="2 3">DSM 18048</strain>
    </source>
</reference>
<feature type="transmembrane region" description="Helical" evidence="1">
    <location>
        <begin position="181"/>
        <end position="202"/>
    </location>
</feature>
<dbReference type="EMBL" id="QJSX01000025">
    <property type="protein sequence ID" value="PYE48991.1"/>
    <property type="molecule type" value="Genomic_DNA"/>
</dbReference>
<feature type="transmembrane region" description="Helical" evidence="1">
    <location>
        <begin position="109"/>
        <end position="129"/>
    </location>
</feature>
<comment type="caution">
    <text evidence="2">The sequence shown here is derived from an EMBL/GenBank/DDBJ whole genome shotgun (WGS) entry which is preliminary data.</text>
</comment>
<feature type="transmembrane region" description="Helical" evidence="1">
    <location>
        <begin position="149"/>
        <end position="169"/>
    </location>
</feature>
<feature type="transmembrane region" description="Helical" evidence="1">
    <location>
        <begin position="34"/>
        <end position="57"/>
    </location>
</feature>
<accession>A0A318S3J9</accession>
<organism evidence="2 3">
    <name type="scientific">Deinococcus yavapaiensis KR-236</name>
    <dbReference type="NCBI Taxonomy" id="694435"/>
    <lineage>
        <taxon>Bacteria</taxon>
        <taxon>Thermotogati</taxon>
        <taxon>Deinococcota</taxon>
        <taxon>Deinococci</taxon>
        <taxon>Deinococcales</taxon>
        <taxon>Deinococcaceae</taxon>
        <taxon>Deinococcus</taxon>
    </lineage>
</organism>
<keyword evidence="3" id="KW-1185">Reference proteome</keyword>
<feature type="transmembrane region" description="Helical" evidence="1">
    <location>
        <begin position="77"/>
        <end position="97"/>
    </location>
</feature>
<dbReference type="Proteomes" id="UP000248326">
    <property type="component" value="Unassembled WGS sequence"/>
</dbReference>
<dbReference type="RefSeq" id="WP_110888754.1">
    <property type="nucleotide sequence ID" value="NZ_QJSX01000025.1"/>
</dbReference>
<dbReference type="AlphaFoldDB" id="A0A318S3J9"/>
<protein>
    <submittedName>
        <fullName evidence="2">Uncharacterized protein</fullName>
    </submittedName>
</protein>
<feature type="transmembrane region" description="Helical" evidence="1">
    <location>
        <begin position="222"/>
        <end position="239"/>
    </location>
</feature>
<keyword evidence="1" id="KW-0472">Membrane</keyword>
<name>A0A318S3J9_9DEIO</name>
<dbReference type="OrthoDB" id="64234at2"/>
<evidence type="ECO:0000313" key="3">
    <source>
        <dbReference type="Proteomes" id="UP000248326"/>
    </source>
</evidence>